<sequence>MTIMHTADPFSLRPDWLTEPCPSWCCGDHRGQHHPADRVHFSEARLVPVIERLRARDPSSGEIQVYASACDAALVAVQAVGERDVWVSIGTEEHQVEVSVESIRRLRDHLTTFLTSLGHD</sequence>
<protein>
    <submittedName>
        <fullName evidence="1">Uncharacterized protein</fullName>
    </submittedName>
</protein>
<dbReference type="AlphaFoldDB" id="A0A2A3WZI5"/>
<dbReference type="EMBL" id="RHFF01000030">
    <property type="protein sequence ID" value="TGD36538.1"/>
    <property type="molecule type" value="Genomic_DNA"/>
</dbReference>
<dbReference type="InterPro" id="IPR054202">
    <property type="entry name" value="DUF6907"/>
</dbReference>
<dbReference type="Pfam" id="PF21848">
    <property type="entry name" value="DUF6907"/>
    <property type="match status" value="1"/>
</dbReference>
<reference evidence="2 4" key="2">
    <citation type="submission" date="2018-10" db="EMBL/GenBank/DDBJ databases">
        <title>Brevibacterium genomes from Austrain hard cheese rinds.</title>
        <authorList>
            <person name="Anast J.M."/>
            <person name="Dzieciol M."/>
            <person name="Schultz D.L."/>
            <person name="Mann E."/>
            <person name="Wagner M."/>
            <person name="Schmitz-Esser S."/>
        </authorList>
    </citation>
    <scope>NUCLEOTIDE SEQUENCE [LARGE SCALE GENOMIC DNA]</scope>
    <source>
        <strain evidence="2 4">L261</strain>
    </source>
</reference>
<dbReference type="EMBL" id="NRGX01000001">
    <property type="protein sequence ID" value="PCC16846.1"/>
    <property type="molecule type" value="Genomic_DNA"/>
</dbReference>
<evidence type="ECO:0000313" key="1">
    <source>
        <dbReference type="EMBL" id="PCC16846.1"/>
    </source>
</evidence>
<evidence type="ECO:0000313" key="4">
    <source>
        <dbReference type="Proteomes" id="UP000297736"/>
    </source>
</evidence>
<organism evidence="1 3">
    <name type="scientific">Brevibacterium aurantiacum</name>
    <dbReference type="NCBI Taxonomy" id="273384"/>
    <lineage>
        <taxon>Bacteria</taxon>
        <taxon>Bacillati</taxon>
        <taxon>Actinomycetota</taxon>
        <taxon>Actinomycetes</taxon>
        <taxon>Micrococcales</taxon>
        <taxon>Brevibacteriaceae</taxon>
        <taxon>Brevibacterium</taxon>
    </lineage>
</organism>
<accession>A0A2A3WZI5</accession>
<evidence type="ECO:0000313" key="2">
    <source>
        <dbReference type="EMBL" id="TGD36538.1"/>
    </source>
</evidence>
<dbReference type="Proteomes" id="UP000297736">
    <property type="component" value="Unassembled WGS sequence"/>
</dbReference>
<reference evidence="1 3" key="1">
    <citation type="journal article" date="2017" name="Elife">
        <title>Extensive horizontal gene transfer in cheese-associated bacteria.</title>
        <authorList>
            <person name="Bonham K.S."/>
            <person name="Wolfe B.E."/>
            <person name="Dutton R.J."/>
        </authorList>
    </citation>
    <scope>NUCLEOTIDE SEQUENCE [LARGE SCALE GENOMIC DNA]</scope>
    <source>
        <strain evidence="1 3">JB5</strain>
    </source>
</reference>
<dbReference type="Proteomes" id="UP000218377">
    <property type="component" value="Unassembled WGS sequence"/>
</dbReference>
<comment type="caution">
    <text evidence="1">The sequence shown here is derived from an EMBL/GenBank/DDBJ whole genome shotgun (WGS) entry which is preliminary data.</text>
</comment>
<evidence type="ECO:0000313" key="3">
    <source>
        <dbReference type="Proteomes" id="UP000218377"/>
    </source>
</evidence>
<proteinExistence type="predicted"/>
<gene>
    <name evidence="1" type="ORF">CIK79_00130</name>
    <name evidence="2" type="ORF">EB834_19395</name>
</gene>
<name>A0A2A3WZI5_BREAU</name>